<proteinExistence type="predicted"/>
<dbReference type="Pfam" id="PF14052">
    <property type="entry name" value="Caps_assemb_Wzi"/>
    <property type="match status" value="1"/>
</dbReference>
<keyword evidence="1" id="KW-0812">Transmembrane</keyword>
<dbReference type="InterPro" id="IPR038636">
    <property type="entry name" value="Wzi_sf"/>
</dbReference>
<keyword evidence="1" id="KW-1133">Transmembrane helix</keyword>
<evidence type="ECO:0000313" key="3">
    <source>
        <dbReference type="Proteomes" id="UP000264330"/>
    </source>
</evidence>
<dbReference type="InterPro" id="IPR026950">
    <property type="entry name" value="Caps_assemb_Wzi"/>
</dbReference>
<accession>A0A3D5IW60</accession>
<evidence type="ECO:0008006" key="4">
    <source>
        <dbReference type="Google" id="ProtNLM"/>
    </source>
</evidence>
<keyword evidence="1" id="KW-0472">Membrane</keyword>
<organism evidence="2 3">
    <name type="scientific">Zunongwangia profunda</name>
    <dbReference type="NCBI Taxonomy" id="398743"/>
    <lineage>
        <taxon>Bacteria</taxon>
        <taxon>Pseudomonadati</taxon>
        <taxon>Bacteroidota</taxon>
        <taxon>Flavobacteriia</taxon>
        <taxon>Flavobacteriales</taxon>
        <taxon>Flavobacteriaceae</taxon>
        <taxon>Zunongwangia</taxon>
    </lineage>
</organism>
<evidence type="ECO:0000313" key="2">
    <source>
        <dbReference type="EMBL" id="HCV79934.1"/>
    </source>
</evidence>
<evidence type="ECO:0000256" key="1">
    <source>
        <dbReference type="SAM" id="Phobius"/>
    </source>
</evidence>
<dbReference type="EMBL" id="DPMF01000058">
    <property type="protein sequence ID" value="HCV79934.1"/>
    <property type="molecule type" value="Genomic_DNA"/>
</dbReference>
<dbReference type="Gene3D" id="2.40.160.130">
    <property type="entry name" value="Capsule assembly protein Wzi"/>
    <property type="match status" value="1"/>
</dbReference>
<dbReference type="AlphaFoldDB" id="A0A3D5IW60"/>
<name>A0A3D5IW60_9FLAO</name>
<sequence>MGHSLKLYKIFLMGFFYFITFMMYSQSGFQLEVESTAFVNGDDALPFWLQSNNYGRVGRQTNAYAVLAPSYDLYLNENSKFTFKSAFAYRDKFNEVGKAKDIFIDELYAQFASEYIIATIGVKHDELKYNGLASSNQSLLWSNNARSLPGIEIKTAKPVYFLFGGQLGFEALFSEYFLNDNRSTKDAHLHHKYLALVYKLSTISTLKLGMRHVAQYGGEPSDPNIDDQSIGFSEYIRVFFGRSGSDNSLPTDRENAIGNHIGSYEFSYNRKLRGEGEFEFFYNSIFEDGSGSAMKNFPDGRYGAFYDTGKSDKIINSFVYEFIYTKNQSQTAPHLWDNYFNNIIYTSGWTYQQNVIGVPFITSTYLSDYGGNYITVGNNRLIAHHLGIQGKLYFPYEFKLSYRRNYGFNRNTGYSRYEHYESNDERSLFKVQPEVVSTYFKVSLLRSFIDLDVIGAADFNKDSSSFGAALRIFYSIDNNN</sequence>
<feature type="transmembrane region" description="Helical" evidence="1">
    <location>
        <begin position="7"/>
        <end position="25"/>
    </location>
</feature>
<protein>
    <recommendedName>
        <fullName evidence="4">Capsule assembly protein Wzi</fullName>
    </recommendedName>
</protein>
<dbReference type="Proteomes" id="UP000264330">
    <property type="component" value="Unassembled WGS sequence"/>
</dbReference>
<reference evidence="2 3" key="1">
    <citation type="journal article" date="2018" name="Nat. Biotechnol.">
        <title>A standardized bacterial taxonomy based on genome phylogeny substantially revises the tree of life.</title>
        <authorList>
            <person name="Parks D.H."/>
            <person name="Chuvochina M."/>
            <person name="Waite D.W."/>
            <person name="Rinke C."/>
            <person name="Skarshewski A."/>
            <person name="Chaumeil P.A."/>
            <person name="Hugenholtz P."/>
        </authorList>
    </citation>
    <scope>NUCLEOTIDE SEQUENCE [LARGE SCALE GENOMIC DNA]</scope>
    <source>
        <strain evidence="2">UBA9359</strain>
    </source>
</reference>
<gene>
    <name evidence="2" type="ORF">DGQ38_02680</name>
</gene>
<comment type="caution">
    <text evidence="2">The sequence shown here is derived from an EMBL/GenBank/DDBJ whole genome shotgun (WGS) entry which is preliminary data.</text>
</comment>